<dbReference type="SUPFAM" id="SSF53335">
    <property type="entry name" value="S-adenosyl-L-methionine-dependent methyltransferases"/>
    <property type="match status" value="1"/>
</dbReference>
<proteinExistence type="predicted"/>
<organism evidence="1">
    <name type="scientific">marine sediment metagenome</name>
    <dbReference type="NCBI Taxonomy" id="412755"/>
    <lineage>
        <taxon>unclassified sequences</taxon>
        <taxon>metagenomes</taxon>
        <taxon>ecological metagenomes</taxon>
    </lineage>
</organism>
<dbReference type="Gene3D" id="3.40.50.150">
    <property type="entry name" value="Vaccinia Virus protein VP39"/>
    <property type="match status" value="1"/>
</dbReference>
<accession>A0A0F9H4Y3</accession>
<dbReference type="PANTHER" id="PTHR37909">
    <property type="entry name" value="S-ADENOSYL-L-METHIONINE-DEPENDENT METHYLTRANSFERASES SUPERFAMILY PROTEIN"/>
    <property type="match status" value="1"/>
</dbReference>
<protein>
    <recommendedName>
        <fullName evidence="2">Methyltransferase domain-containing protein</fullName>
    </recommendedName>
</protein>
<name>A0A0F9H4Y3_9ZZZZ</name>
<dbReference type="PANTHER" id="PTHR37909:SF1">
    <property type="entry name" value="S-ADENOSYL-L-METHIONINE-DEPENDENT METHYLTRANSFERASES SUPERFAMILY PROTEIN"/>
    <property type="match status" value="1"/>
</dbReference>
<gene>
    <name evidence="1" type="ORF">LCGC14_1747060</name>
</gene>
<evidence type="ECO:0008006" key="2">
    <source>
        <dbReference type="Google" id="ProtNLM"/>
    </source>
</evidence>
<evidence type="ECO:0000313" key="1">
    <source>
        <dbReference type="EMBL" id="KKM06134.1"/>
    </source>
</evidence>
<comment type="caution">
    <text evidence="1">The sequence shown here is derived from an EMBL/GenBank/DDBJ whole genome shotgun (WGS) entry which is preliminary data.</text>
</comment>
<sequence length="173" mass="20020">MIENMTDESIYEVYRRAVGHFPSGSIFVEVGCYYGKSVIFLAEEINRVGKNIKVFAVDTFDYKEGVKEKVDIYPDFLNNITEYLNIIVPFKVPSILAGHKFGWEADFVFIDANHEFESVLMDILIWKRVVKRGGWIGGHDYNDDGVRRAVNTVFRLLERDVEVIKTDSWLVKL</sequence>
<dbReference type="InterPro" id="IPR029063">
    <property type="entry name" value="SAM-dependent_MTases_sf"/>
</dbReference>
<reference evidence="1" key="1">
    <citation type="journal article" date="2015" name="Nature">
        <title>Complex archaea that bridge the gap between prokaryotes and eukaryotes.</title>
        <authorList>
            <person name="Spang A."/>
            <person name="Saw J.H."/>
            <person name="Jorgensen S.L."/>
            <person name="Zaremba-Niedzwiedzka K."/>
            <person name="Martijn J."/>
            <person name="Lind A.E."/>
            <person name="van Eijk R."/>
            <person name="Schleper C."/>
            <person name="Guy L."/>
            <person name="Ettema T.J."/>
        </authorList>
    </citation>
    <scope>NUCLEOTIDE SEQUENCE</scope>
</reference>
<dbReference type="AlphaFoldDB" id="A0A0F9H4Y3"/>
<dbReference type="Pfam" id="PF13578">
    <property type="entry name" value="Methyltransf_24"/>
    <property type="match status" value="1"/>
</dbReference>
<dbReference type="EMBL" id="LAZR01016068">
    <property type="protein sequence ID" value="KKM06134.1"/>
    <property type="molecule type" value="Genomic_DNA"/>
</dbReference>